<feature type="region of interest" description="Disordered" evidence="1">
    <location>
        <begin position="72"/>
        <end position="97"/>
    </location>
</feature>
<gene>
    <name evidence="2" type="ORF">HPB51_014991</name>
</gene>
<reference evidence="2" key="2">
    <citation type="submission" date="2021-09" db="EMBL/GenBank/DDBJ databases">
        <authorList>
            <person name="Jia N."/>
            <person name="Wang J."/>
            <person name="Shi W."/>
            <person name="Du L."/>
            <person name="Sun Y."/>
            <person name="Zhan W."/>
            <person name="Jiang J."/>
            <person name="Wang Q."/>
            <person name="Zhang B."/>
            <person name="Ji P."/>
            <person name="Sakyi L.B."/>
            <person name="Cui X."/>
            <person name="Yuan T."/>
            <person name="Jiang B."/>
            <person name="Yang W."/>
            <person name="Lam T.T.-Y."/>
            <person name="Chang Q."/>
            <person name="Ding S."/>
            <person name="Wang X."/>
            <person name="Zhu J."/>
            <person name="Ruan X."/>
            <person name="Zhao L."/>
            <person name="Wei J."/>
            <person name="Que T."/>
            <person name="Du C."/>
            <person name="Cheng J."/>
            <person name="Dai P."/>
            <person name="Han X."/>
            <person name="Huang E."/>
            <person name="Gao Y."/>
            <person name="Liu J."/>
            <person name="Shao H."/>
            <person name="Ye R."/>
            <person name="Li L."/>
            <person name="Wei W."/>
            <person name="Wang X."/>
            <person name="Wang C."/>
            <person name="Huo Q."/>
            <person name="Li W."/>
            <person name="Guo W."/>
            <person name="Chen H."/>
            <person name="Chen S."/>
            <person name="Zhou L."/>
            <person name="Zhou L."/>
            <person name="Ni X."/>
            <person name="Tian J."/>
            <person name="Zhou Y."/>
            <person name="Sheng Y."/>
            <person name="Liu T."/>
            <person name="Pan Y."/>
            <person name="Xia L."/>
            <person name="Li J."/>
            <person name="Zhao F."/>
            <person name="Cao W."/>
        </authorList>
    </citation>
    <scope>NUCLEOTIDE SEQUENCE</scope>
    <source>
        <strain evidence="2">Rmic-2018</strain>
        <tissue evidence="2">Larvae</tissue>
    </source>
</reference>
<accession>A0A9J6DH49</accession>
<keyword evidence="3" id="KW-1185">Reference proteome</keyword>
<sequence length="196" mass="21184">MVSVAVREVTMSAIAARPPPKPGYDTASWSTTASAAAARRRAWAAPRAPCHVEEQAFFPRLAAGKSRSLCNQHAPRESALSRRPRRSPAIRTRSAVATKNSPERKGWYFHFSPSFVRTERGGPGEGVSHGAPAVGKYLIYHACHRRGGRGCACARKSEWCGKERECVPGTPPSSRLPRGQLAKPACTASRLGVPRS</sequence>
<dbReference type="Proteomes" id="UP000821866">
    <property type="component" value="Chromosome 7"/>
</dbReference>
<evidence type="ECO:0000313" key="2">
    <source>
        <dbReference type="EMBL" id="KAH8021322.1"/>
    </source>
</evidence>
<evidence type="ECO:0000256" key="1">
    <source>
        <dbReference type="SAM" id="MobiDB-lite"/>
    </source>
</evidence>
<evidence type="ECO:0000313" key="3">
    <source>
        <dbReference type="Proteomes" id="UP000821866"/>
    </source>
</evidence>
<protein>
    <submittedName>
        <fullName evidence="2">Uncharacterized protein</fullName>
    </submittedName>
</protein>
<proteinExistence type="predicted"/>
<dbReference type="AlphaFoldDB" id="A0A9J6DH49"/>
<comment type="caution">
    <text evidence="2">The sequence shown here is derived from an EMBL/GenBank/DDBJ whole genome shotgun (WGS) entry which is preliminary data.</text>
</comment>
<organism evidence="2 3">
    <name type="scientific">Rhipicephalus microplus</name>
    <name type="common">Cattle tick</name>
    <name type="synonym">Boophilus microplus</name>
    <dbReference type="NCBI Taxonomy" id="6941"/>
    <lineage>
        <taxon>Eukaryota</taxon>
        <taxon>Metazoa</taxon>
        <taxon>Ecdysozoa</taxon>
        <taxon>Arthropoda</taxon>
        <taxon>Chelicerata</taxon>
        <taxon>Arachnida</taxon>
        <taxon>Acari</taxon>
        <taxon>Parasitiformes</taxon>
        <taxon>Ixodida</taxon>
        <taxon>Ixodoidea</taxon>
        <taxon>Ixodidae</taxon>
        <taxon>Rhipicephalinae</taxon>
        <taxon>Rhipicephalus</taxon>
        <taxon>Boophilus</taxon>
    </lineage>
</organism>
<dbReference type="EMBL" id="JABSTU010000009">
    <property type="protein sequence ID" value="KAH8021322.1"/>
    <property type="molecule type" value="Genomic_DNA"/>
</dbReference>
<reference evidence="2" key="1">
    <citation type="journal article" date="2020" name="Cell">
        <title>Large-Scale Comparative Analyses of Tick Genomes Elucidate Their Genetic Diversity and Vector Capacities.</title>
        <authorList>
            <consortium name="Tick Genome and Microbiome Consortium (TIGMIC)"/>
            <person name="Jia N."/>
            <person name="Wang J."/>
            <person name="Shi W."/>
            <person name="Du L."/>
            <person name="Sun Y."/>
            <person name="Zhan W."/>
            <person name="Jiang J.F."/>
            <person name="Wang Q."/>
            <person name="Zhang B."/>
            <person name="Ji P."/>
            <person name="Bell-Sakyi L."/>
            <person name="Cui X.M."/>
            <person name="Yuan T.T."/>
            <person name="Jiang B.G."/>
            <person name="Yang W.F."/>
            <person name="Lam T.T."/>
            <person name="Chang Q.C."/>
            <person name="Ding S.J."/>
            <person name="Wang X.J."/>
            <person name="Zhu J.G."/>
            <person name="Ruan X.D."/>
            <person name="Zhao L."/>
            <person name="Wei J.T."/>
            <person name="Ye R.Z."/>
            <person name="Que T.C."/>
            <person name="Du C.H."/>
            <person name="Zhou Y.H."/>
            <person name="Cheng J.X."/>
            <person name="Dai P.F."/>
            <person name="Guo W.B."/>
            <person name="Han X.H."/>
            <person name="Huang E.J."/>
            <person name="Li L.F."/>
            <person name="Wei W."/>
            <person name="Gao Y.C."/>
            <person name="Liu J.Z."/>
            <person name="Shao H.Z."/>
            <person name="Wang X."/>
            <person name="Wang C.C."/>
            <person name="Yang T.C."/>
            <person name="Huo Q.B."/>
            <person name="Li W."/>
            <person name="Chen H.Y."/>
            <person name="Chen S.E."/>
            <person name="Zhou L.G."/>
            <person name="Ni X.B."/>
            <person name="Tian J.H."/>
            <person name="Sheng Y."/>
            <person name="Liu T."/>
            <person name="Pan Y.S."/>
            <person name="Xia L.Y."/>
            <person name="Li J."/>
            <person name="Zhao F."/>
            <person name="Cao W.C."/>
        </authorList>
    </citation>
    <scope>NUCLEOTIDE SEQUENCE</scope>
    <source>
        <strain evidence="2">Rmic-2018</strain>
    </source>
</reference>
<feature type="region of interest" description="Disordered" evidence="1">
    <location>
        <begin position="169"/>
        <end position="196"/>
    </location>
</feature>
<name>A0A9J6DH49_RHIMP</name>